<protein>
    <submittedName>
        <fullName evidence="2">Uncharacterized protein</fullName>
    </submittedName>
</protein>
<dbReference type="Proteomes" id="UP000694386">
    <property type="component" value="Unplaced"/>
</dbReference>
<reference evidence="2" key="2">
    <citation type="submission" date="2025-09" db="UniProtKB">
        <authorList>
            <consortium name="Ensembl"/>
        </authorList>
    </citation>
    <scope>IDENTIFICATION</scope>
</reference>
<sequence length="115" mass="11939">MRSRRRFSTNGFSICDQRERESGPTGPRLSAATRASDSAAGKAPCAPSSSPTPGCLGLVHSLSLTPSFPVARPPLLPALCALPCLCSTSSSCLPSVTRLSSLYISVLCGLLLCDQ</sequence>
<evidence type="ECO:0000313" key="2">
    <source>
        <dbReference type="Ensembl" id="ENSCGRP00001006551.1"/>
    </source>
</evidence>
<reference evidence="2" key="1">
    <citation type="submission" date="2025-08" db="UniProtKB">
        <authorList>
            <consortium name="Ensembl"/>
        </authorList>
    </citation>
    <scope>IDENTIFICATION</scope>
</reference>
<dbReference type="Ensembl" id="ENSCGRT00001010315.1">
    <property type="protein sequence ID" value="ENSCGRP00001006551.1"/>
    <property type="gene ID" value="ENSCGRG00001008882.1"/>
</dbReference>
<evidence type="ECO:0000313" key="3">
    <source>
        <dbReference type="Proteomes" id="UP000694386"/>
    </source>
</evidence>
<feature type="region of interest" description="Disordered" evidence="1">
    <location>
        <begin position="1"/>
        <end position="51"/>
    </location>
</feature>
<evidence type="ECO:0000256" key="1">
    <source>
        <dbReference type="SAM" id="MobiDB-lite"/>
    </source>
</evidence>
<organism evidence="2 3">
    <name type="scientific">Cricetulus griseus</name>
    <name type="common">Chinese hamster</name>
    <name type="synonym">Cricetulus barabensis griseus</name>
    <dbReference type="NCBI Taxonomy" id="10029"/>
    <lineage>
        <taxon>Eukaryota</taxon>
        <taxon>Metazoa</taxon>
        <taxon>Chordata</taxon>
        <taxon>Craniata</taxon>
        <taxon>Vertebrata</taxon>
        <taxon>Euteleostomi</taxon>
        <taxon>Mammalia</taxon>
        <taxon>Eutheria</taxon>
        <taxon>Euarchontoglires</taxon>
        <taxon>Glires</taxon>
        <taxon>Rodentia</taxon>
        <taxon>Myomorpha</taxon>
        <taxon>Muroidea</taxon>
        <taxon>Cricetidae</taxon>
        <taxon>Cricetinae</taxon>
        <taxon>Cricetulus</taxon>
    </lineage>
</organism>
<dbReference type="AlphaFoldDB" id="A0A8C2LMT1"/>
<dbReference type="GeneTree" id="ENSGT00860000135609"/>
<accession>A0A8C2LMT1</accession>
<proteinExistence type="predicted"/>
<name>A0A8C2LMT1_CRIGR</name>